<evidence type="ECO:0000259" key="2">
    <source>
        <dbReference type="Pfam" id="PF00107"/>
    </source>
</evidence>
<reference evidence="3" key="2">
    <citation type="submission" date="2021-01" db="UniProtKB">
        <authorList>
            <consortium name="EnsemblPlants"/>
        </authorList>
    </citation>
    <scope>IDENTIFICATION</scope>
</reference>
<evidence type="ECO:0000256" key="1">
    <source>
        <dbReference type="ARBA" id="ARBA00023002"/>
    </source>
</evidence>
<dbReference type="PANTHER" id="PTHR43205:SF32">
    <property type="entry name" value="2-ALKENAL REDUCTASE (NADP(+)-DEPENDENT)-LIKE"/>
    <property type="match status" value="1"/>
</dbReference>
<dbReference type="InterPro" id="IPR045010">
    <property type="entry name" value="MDR_fam"/>
</dbReference>
<dbReference type="SUPFAM" id="SSF50129">
    <property type="entry name" value="GroES-like"/>
    <property type="match status" value="1"/>
</dbReference>
<dbReference type="PANTHER" id="PTHR43205">
    <property type="entry name" value="PROSTAGLANDIN REDUCTASE"/>
    <property type="match status" value="1"/>
</dbReference>
<dbReference type="InterPro" id="IPR036291">
    <property type="entry name" value="NAD(P)-bd_dom_sf"/>
</dbReference>
<evidence type="ECO:0000313" key="3">
    <source>
        <dbReference type="EnsemblPlants" id="QL10p062835:mrna"/>
    </source>
</evidence>
<dbReference type="Gene3D" id="3.90.180.10">
    <property type="entry name" value="Medium-chain alcohol dehydrogenases, catalytic domain"/>
    <property type="match status" value="1"/>
</dbReference>
<protein>
    <recommendedName>
        <fullName evidence="2">Alcohol dehydrogenase-like C-terminal domain-containing protein</fullName>
    </recommendedName>
</protein>
<dbReference type="Proteomes" id="UP000594261">
    <property type="component" value="Chromosome 10"/>
</dbReference>
<dbReference type="Pfam" id="PF00107">
    <property type="entry name" value="ADH_zinc_N"/>
    <property type="match status" value="1"/>
</dbReference>
<dbReference type="EnsemblPlants" id="QL10p062835:mrna">
    <property type="protein sequence ID" value="QL10p062835:mrna"/>
    <property type="gene ID" value="QL10p062835"/>
</dbReference>
<dbReference type="Gramene" id="QL10p062835:mrna">
    <property type="protein sequence ID" value="QL10p062835:mrna"/>
    <property type="gene ID" value="QL10p062835"/>
</dbReference>
<dbReference type="Gene3D" id="3.40.50.720">
    <property type="entry name" value="NAD(P)-binding Rossmann-like Domain"/>
    <property type="match status" value="1"/>
</dbReference>
<keyword evidence="4" id="KW-1185">Reference proteome</keyword>
<dbReference type="EMBL" id="LRBV02000010">
    <property type="status" value="NOT_ANNOTATED_CDS"/>
    <property type="molecule type" value="Genomic_DNA"/>
</dbReference>
<sequence length="263" mass="29121">MAGDGEEVRNKQVLARDYIDGNLKETDMYFNTSSISLKVPEGSKEVLVKNFYLSCMPGMTAYVGFSELCSPKKGEYVFVSSTFGADGQVVGQLAKLMGCYVVGSAGSKEKVDILKSKFGFDEAFNYKEEHDLDAALKRCFPEGIDIYFDNVGGKMLDAVLLNMRFHGHIAVAGMISQYNLDQPEGIRNLLSLVYKRIRGEGFTVYDYYHLFPNFLDLVLPYIREGKMAYVEDTAKGLENGPAALVGIFSGQNVGKQVVVVARE</sequence>
<accession>A0A7N2MTE5</accession>
<reference evidence="3 4" key="1">
    <citation type="journal article" date="2016" name="G3 (Bethesda)">
        <title>First Draft Assembly and Annotation of the Genome of a California Endemic Oak Quercus lobata Nee (Fagaceae).</title>
        <authorList>
            <person name="Sork V.L."/>
            <person name="Fitz-Gibbon S.T."/>
            <person name="Puiu D."/>
            <person name="Crepeau M."/>
            <person name="Gugger P.F."/>
            <person name="Sherman R."/>
            <person name="Stevens K."/>
            <person name="Langley C.H."/>
            <person name="Pellegrini M."/>
            <person name="Salzberg S.L."/>
        </authorList>
    </citation>
    <scope>NUCLEOTIDE SEQUENCE [LARGE SCALE GENOMIC DNA]</scope>
    <source>
        <strain evidence="3 4">cv. SW786</strain>
    </source>
</reference>
<dbReference type="OMA" id="NQENHEG"/>
<feature type="domain" description="Alcohol dehydrogenase-like C-terminal" evidence="2">
    <location>
        <begin position="87"/>
        <end position="218"/>
    </location>
</feature>
<organism evidence="3 4">
    <name type="scientific">Quercus lobata</name>
    <name type="common">Valley oak</name>
    <dbReference type="NCBI Taxonomy" id="97700"/>
    <lineage>
        <taxon>Eukaryota</taxon>
        <taxon>Viridiplantae</taxon>
        <taxon>Streptophyta</taxon>
        <taxon>Embryophyta</taxon>
        <taxon>Tracheophyta</taxon>
        <taxon>Spermatophyta</taxon>
        <taxon>Magnoliopsida</taxon>
        <taxon>eudicotyledons</taxon>
        <taxon>Gunneridae</taxon>
        <taxon>Pentapetalae</taxon>
        <taxon>rosids</taxon>
        <taxon>fabids</taxon>
        <taxon>Fagales</taxon>
        <taxon>Fagaceae</taxon>
        <taxon>Quercus</taxon>
    </lineage>
</organism>
<dbReference type="FunFam" id="3.40.50.720:FF:000121">
    <property type="entry name" value="Prostaglandin reductase 2"/>
    <property type="match status" value="1"/>
</dbReference>
<dbReference type="InterPro" id="IPR013149">
    <property type="entry name" value="ADH-like_C"/>
</dbReference>
<dbReference type="InParanoid" id="A0A7N2MTE5"/>
<dbReference type="SUPFAM" id="SSF51735">
    <property type="entry name" value="NAD(P)-binding Rossmann-fold domains"/>
    <property type="match status" value="1"/>
</dbReference>
<evidence type="ECO:0000313" key="4">
    <source>
        <dbReference type="Proteomes" id="UP000594261"/>
    </source>
</evidence>
<dbReference type="AlphaFoldDB" id="A0A7N2MTE5"/>
<name>A0A7N2MTE5_QUELO</name>
<dbReference type="InterPro" id="IPR011032">
    <property type="entry name" value="GroES-like_sf"/>
</dbReference>
<dbReference type="GO" id="GO:0032440">
    <property type="term" value="F:2-alkenal reductase [NAD(P)H] activity"/>
    <property type="evidence" value="ECO:0007669"/>
    <property type="project" value="TreeGrafter"/>
</dbReference>
<proteinExistence type="predicted"/>
<keyword evidence="1" id="KW-0560">Oxidoreductase</keyword>